<dbReference type="PANTHER" id="PTHR40621:SF6">
    <property type="entry name" value="AP-1-LIKE TRANSCRIPTION FACTOR YAP1-RELATED"/>
    <property type="match status" value="1"/>
</dbReference>
<evidence type="ECO:0000259" key="4">
    <source>
        <dbReference type="PROSITE" id="PS50217"/>
    </source>
</evidence>
<feature type="compositionally biased region" description="Low complexity" evidence="3">
    <location>
        <begin position="25"/>
        <end position="40"/>
    </location>
</feature>
<dbReference type="Gene3D" id="1.20.5.170">
    <property type="match status" value="1"/>
</dbReference>
<dbReference type="OrthoDB" id="2593073at2759"/>
<dbReference type="HOGENOM" id="CLU_076384_0_0_1"/>
<feature type="region of interest" description="Disordered" evidence="3">
    <location>
        <begin position="76"/>
        <end position="100"/>
    </location>
</feature>
<evidence type="ECO:0000313" key="5">
    <source>
        <dbReference type="EMBL" id="KIW51945.1"/>
    </source>
</evidence>
<dbReference type="Proteomes" id="UP000054342">
    <property type="component" value="Unassembled WGS sequence"/>
</dbReference>
<dbReference type="InterPro" id="IPR050936">
    <property type="entry name" value="AP-1-like"/>
</dbReference>
<dbReference type="InterPro" id="IPR004827">
    <property type="entry name" value="bZIP"/>
</dbReference>
<dbReference type="STRING" id="348802.A0A0D2EBB0"/>
<dbReference type="GO" id="GO:0090575">
    <property type="term" value="C:RNA polymerase II transcription regulator complex"/>
    <property type="evidence" value="ECO:0007669"/>
    <property type="project" value="TreeGrafter"/>
</dbReference>
<dbReference type="PROSITE" id="PS50217">
    <property type="entry name" value="BZIP"/>
    <property type="match status" value="1"/>
</dbReference>
<evidence type="ECO:0000313" key="6">
    <source>
        <dbReference type="Proteomes" id="UP000054342"/>
    </source>
</evidence>
<dbReference type="GeneID" id="25332522"/>
<dbReference type="PROSITE" id="PS00036">
    <property type="entry name" value="BZIP_BASIC"/>
    <property type="match status" value="1"/>
</dbReference>
<accession>A0A0D2EBB0</accession>
<dbReference type="RefSeq" id="XP_013312529.1">
    <property type="nucleotide sequence ID" value="XM_013457075.1"/>
</dbReference>
<protein>
    <recommendedName>
        <fullName evidence="4">BZIP domain-containing protein</fullName>
    </recommendedName>
</protein>
<keyword evidence="6" id="KW-1185">Reference proteome</keyword>
<reference evidence="5 6" key="1">
    <citation type="submission" date="2015-01" db="EMBL/GenBank/DDBJ databases">
        <title>The Genome Sequence of Exophiala xenobiotica CBS118157.</title>
        <authorList>
            <consortium name="The Broad Institute Genomics Platform"/>
            <person name="Cuomo C."/>
            <person name="de Hoog S."/>
            <person name="Gorbushina A."/>
            <person name="Stielow B."/>
            <person name="Teixiera M."/>
            <person name="Abouelleil A."/>
            <person name="Chapman S.B."/>
            <person name="Priest M."/>
            <person name="Young S.K."/>
            <person name="Wortman J."/>
            <person name="Nusbaum C."/>
            <person name="Birren B."/>
        </authorList>
    </citation>
    <scope>NUCLEOTIDE SEQUENCE [LARGE SCALE GENOMIC DNA]</scope>
    <source>
        <strain evidence="5 6">CBS 118157</strain>
    </source>
</reference>
<feature type="region of interest" description="Disordered" evidence="3">
    <location>
        <begin position="165"/>
        <end position="189"/>
    </location>
</feature>
<name>A0A0D2EBB0_9EURO</name>
<gene>
    <name evidence="5" type="ORF">PV05_10614</name>
</gene>
<evidence type="ECO:0000256" key="1">
    <source>
        <dbReference type="ARBA" id="ARBA00004123"/>
    </source>
</evidence>
<feature type="domain" description="BZIP" evidence="4">
    <location>
        <begin position="93"/>
        <end position="156"/>
    </location>
</feature>
<dbReference type="AlphaFoldDB" id="A0A0D2EBB0"/>
<comment type="subcellular location">
    <subcellularLocation>
        <location evidence="1">Nucleus</location>
    </subcellularLocation>
</comment>
<dbReference type="EMBL" id="KN847322">
    <property type="protein sequence ID" value="KIW51945.1"/>
    <property type="molecule type" value="Genomic_DNA"/>
</dbReference>
<evidence type="ECO:0000256" key="2">
    <source>
        <dbReference type="ARBA" id="ARBA00023242"/>
    </source>
</evidence>
<organism evidence="5 6">
    <name type="scientific">Exophiala xenobiotica</name>
    <dbReference type="NCBI Taxonomy" id="348802"/>
    <lineage>
        <taxon>Eukaryota</taxon>
        <taxon>Fungi</taxon>
        <taxon>Dikarya</taxon>
        <taxon>Ascomycota</taxon>
        <taxon>Pezizomycotina</taxon>
        <taxon>Eurotiomycetes</taxon>
        <taxon>Chaetothyriomycetidae</taxon>
        <taxon>Chaetothyriales</taxon>
        <taxon>Herpotrichiellaceae</taxon>
        <taxon>Exophiala</taxon>
    </lineage>
</organism>
<sequence>MEFTLSLGQMKATATNTSYFDYKLPSDSSSSSPDSLNNPLQFGNMAPTGFDPTSQTWDSVDFDLFETYADYSQFSTQAEQQTPLHSPKAGSVPLSKARRRAQNRASQRAFRERKERHVKGLEYQLETLNEKHQDLLASYSKQASSVAQLYRRITELQAQIKAVKTANGQTPPPHPSNSKLSPDSFDAFAFGGNPGPMLYSGEDFGLEESGADTFKSKSVGSESLPLFEDLLRLP</sequence>
<feature type="region of interest" description="Disordered" evidence="3">
    <location>
        <begin position="20"/>
        <end position="49"/>
    </location>
</feature>
<evidence type="ECO:0000256" key="3">
    <source>
        <dbReference type="SAM" id="MobiDB-lite"/>
    </source>
</evidence>
<keyword evidence="2" id="KW-0539">Nucleus</keyword>
<proteinExistence type="predicted"/>
<dbReference type="SUPFAM" id="SSF57959">
    <property type="entry name" value="Leucine zipper domain"/>
    <property type="match status" value="1"/>
</dbReference>
<dbReference type="CDD" id="cd14688">
    <property type="entry name" value="bZIP_YAP"/>
    <property type="match status" value="1"/>
</dbReference>
<dbReference type="GO" id="GO:0001228">
    <property type="term" value="F:DNA-binding transcription activator activity, RNA polymerase II-specific"/>
    <property type="evidence" value="ECO:0007669"/>
    <property type="project" value="TreeGrafter"/>
</dbReference>
<dbReference type="SMART" id="SM00338">
    <property type="entry name" value="BRLZ"/>
    <property type="match status" value="1"/>
</dbReference>
<dbReference type="PANTHER" id="PTHR40621">
    <property type="entry name" value="TRANSCRIPTION FACTOR KAPC-RELATED"/>
    <property type="match status" value="1"/>
</dbReference>
<dbReference type="GO" id="GO:0000976">
    <property type="term" value="F:transcription cis-regulatory region binding"/>
    <property type="evidence" value="ECO:0007669"/>
    <property type="project" value="InterPro"/>
</dbReference>
<dbReference type="InterPro" id="IPR046347">
    <property type="entry name" value="bZIP_sf"/>
</dbReference>
<dbReference type="Pfam" id="PF00170">
    <property type="entry name" value="bZIP_1"/>
    <property type="match status" value="1"/>
</dbReference>